<comment type="caution">
    <text evidence="18">The sequence shown here is derived from an EMBL/GenBank/DDBJ whole genome shotgun (WGS) entry which is preliminary data.</text>
</comment>
<dbReference type="SUPFAM" id="SSF82215">
    <property type="entry name" value="C-terminal autoproteolytic domain of nucleoporin nup98"/>
    <property type="match status" value="1"/>
</dbReference>
<feature type="region of interest" description="Disordered" evidence="14">
    <location>
        <begin position="871"/>
        <end position="890"/>
    </location>
</feature>
<evidence type="ECO:0000256" key="3">
    <source>
        <dbReference type="ARBA" id="ARBA00008926"/>
    </source>
</evidence>
<feature type="transmembrane region" description="Helical" evidence="15">
    <location>
        <begin position="2189"/>
        <end position="2212"/>
    </location>
</feature>
<dbReference type="SUPFAM" id="SSF103473">
    <property type="entry name" value="MFS general substrate transporter"/>
    <property type="match status" value="1"/>
</dbReference>
<accession>A0A1S9RXP1</accession>
<dbReference type="Gene3D" id="1.20.1250.20">
    <property type="entry name" value="MFS general substrate transporter like domains"/>
    <property type="match status" value="1"/>
</dbReference>
<keyword evidence="13" id="KW-0539">Nucleus</keyword>
<dbReference type="Pfam" id="PF04096">
    <property type="entry name" value="Nucleoporin2"/>
    <property type="match status" value="1"/>
</dbReference>
<feature type="compositionally biased region" description="Gly residues" evidence="14">
    <location>
        <begin position="493"/>
        <end position="502"/>
    </location>
</feature>
<evidence type="ECO:0000256" key="15">
    <source>
        <dbReference type="SAM" id="Phobius"/>
    </source>
</evidence>
<protein>
    <submittedName>
        <fullName evidence="18">Putative nucleoporin SONB</fullName>
    </submittedName>
</protein>
<feature type="region of interest" description="Disordered" evidence="14">
    <location>
        <begin position="1107"/>
        <end position="1134"/>
    </location>
</feature>
<feature type="compositionally biased region" description="Low complexity" evidence="14">
    <location>
        <begin position="576"/>
        <end position="598"/>
    </location>
</feature>
<dbReference type="GO" id="GO:0005643">
    <property type="term" value="C:nuclear pore"/>
    <property type="evidence" value="ECO:0007669"/>
    <property type="project" value="UniProtKB-SubCell"/>
</dbReference>
<reference evidence="19" key="1">
    <citation type="submission" date="2015-09" db="EMBL/GenBank/DDBJ databases">
        <authorList>
            <person name="Fill T.P."/>
            <person name="Baretta J.F."/>
            <person name="de Almeida L.G."/>
            <person name="Rocha M."/>
            <person name="de Souza D.H."/>
            <person name="Malavazi I."/>
            <person name="Cerdeira L.T."/>
            <person name="Hong H."/>
            <person name="Samborskyy M."/>
            <person name="de Vasconcelos A.T."/>
            <person name="Leadlay P."/>
            <person name="Rodrigues-Filho E."/>
        </authorList>
    </citation>
    <scope>NUCLEOTIDE SEQUENCE [LARGE SCALE GENOMIC DNA]</scope>
    <source>
        <strain evidence="19">LaBioMMi 136</strain>
    </source>
</reference>
<dbReference type="EMBL" id="LJBN01000099">
    <property type="protein sequence ID" value="OOQ90080.1"/>
    <property type="molecule type" value="Genomic_DNA"/>
</dbReference>
<feature type="transmembrane region" description="Helical" evidence="15">
    <location>
        <begin position="2313"/>
        <end position="2331"/>
    </location>
</feature>
<organism evidence="18 19">
    <name type="scientific">Penicillium brasilianum</name>
    <dbReference type="NCBI Taxonomy" id="104259"/>
    <lineage>
        <taxon>Eukaryota</taxon>
        <taxon>Fungi</taxon>
        <taxon>Dikarya</taxon>
        <taxon>Ascomycota</taxon>
        <taxon>Pezizomycotina</taxon>
        <taxon>Eurotiomycetes</taxon>
        <taxon>Eurotiomycetidae</taxon>
        <taxon>Eurotiales</taxon>
        <taxon>Aspergillaceae</taxon>
        <taxon>Penicillium</taxon>
    </lineage>
</organism>
<keyword evidence="8" id="KW-0653">Protein transport</keyword>
<dbReference type="Gene3D" id="3.30.1610.10">
    <property type="entry name" value="Peptidase S59, nucleoporin"/>
    <property type="match status" value="1"/>
</dbReference>
<dbReference type="GO" id="GO:0015031">
    <property type="term" value="P:protein transport"/>
    <property type="evidence" value="ECO:0007669"/>
    <property type="project" value="UniProtKB-KW"/>
</dbReference>
<dbReference type="FunFam" id="1.20.1720.10:FF:000009">
    <property type="entry name" value="MFS multidrug transporter"/>
    <property type="match status" value="1"/>
</dbReference>
<keyword evidence="12 15" id="KW-0472">Membrane</keyword>
<feature type="region of interest" description="Disordered" evidence="14">
    <location>
        <begin position="903"/>
        <end position="950"/>
    </location>
</feature>
<dbReference type="GO" id="GO:0017056">
    <property type="term" value="F:structural constituent of nuclear pore"/>
    <property type="evidence" value="ECO:0007669"/>
    <property type="project" value="InterPro"/>
</dbReference>
<feature type="compositionally biased region" description="Polar residues" evidence="14">
    <location>
        <begin position="676"/>
        <end position="692"/>
    </location>
</feature>
<feature type="transmembrane region" description="Helical" evidence="15">
    <location>
        <begin position="2554"/>
        <end position="2576"/>
    </location>
</feature>
<evidence type="ECO:0000259" key="16">
    <source>
        <dbReference type="PROSITE" id="PS50850"/>
    </source>
</evidence>
<feature type="compositionally biased region" description="Low complexity" evidence="14">
    <location>
        <begin position="503"/>
        <end position="528"/>
    </location>
</feature>
<evidence type="ECO:0000256" key="10">
    <source>
        <dbReference type="ARBA" id="ARBA00023010"/>
    </source>
</evidence>
<feature type="compositionally biased region" description="Polar residues" evidence="14">
    <location>
        <begin position="1212"/>
        <end position="1223"/>
    </location>
</feature>
<keyword evidence="4" id="KW-0813">Transport</keyword>
<feature type="region of interest" description="Disordered" evidence="14">
    <location>
        <begin position="2101"/>
        <end position="2125"/>
    </location>
</feature>
<dbReference type="InterPro" id="IPR036259">
    <property type="entry name" value="MFS_trans_sf"/>
</dbReference>
<dbReference type="Proteomes" id="UP000190744">
    <property type="component" value="Unassembled WGS sequence"/>
</dbReference>
<evidence type="ECO:0000259" key="17">
    <source>
        <dbReference type="PROSITE" id="PS51434"/>
    </source>
</evidence>
<feature type="domain" description="Peptidase S59" evidence="17">
    <location>
        <begin position="955"/>
        <end position="1097"/>
    </location>
</feature>
<evidence type="ECO:0000256" key="8">
    <source>
        <dbReference type="ARBA" id="ARBA00022927"/>
    </source>
</evidence>
<feature type="transmembrane region" description="Helical" evidence="15">
    <location>
        <begin position="2525"/>
        <end position="2547"/>
    </location>
</feature>
<feature type="region of interest" description="Disordered" evidence="14">
    <location>
        <begin position="803"/>
        <end position="829"/>
    </location>
</feature>
<feature type="compositionally biased region" description="Low complexity" evidence="14">
    <location>
        <begin position="536"/>
        <end position="558"/>
    </location>
</feature>
<evidence type="ECO:0000313" key="18">
    <source>
        <dbReference type="EMBL" id="OOQ90080.1"/>
    </source>
</evidence>
<sequence>MSFGFGGGGTGFGQTNQSSGFGTGSGFGSSNTGTGFGSTTSAFGGGNTGNTGGNLFGTTSSGFGTGTNTENVKPIGPSRSFEAFALMDPSHPFSCYLLLTFAWINLLNLLLTWLFTTLGFGSNTQNQTTSMFGAANQNRTSGFGSNTNTGGSLFGSTTPNTGATSGFGGTTGFGSTPSAAAGFGSSANTSTGLFGNKTATGFGTSNTGTTGFGSSGNTGFGAGAANTGFGGTGTAFQGAQTCEGTGGTPFNPFTEKDANSTATNHYQSISFMQPYSKFSFEELRLADYQQGRRFGNASGQPGGFGAPAFGSSTGFGGQQATAGFGASTTPFGAAAATSAPSGFGTTQTTGAFGGGNAGSNPLFGAKPATSMFGGATQTAGQTGSMFGGGTATNTTGGFGANTTATPSTGFGANTGSSLFGSQQQNKPAFGTGSTGTGFGGGFGTTQATTAANPFGSTPATTTPFGGGQQQQQAAPAFGGGFGSTQAQAQKPGGLFGGAGGFGTNNQQQQTGTGLFGNTSTGQATTGGSSLFGGGQAQQAQPASSLFGGGQAQQPATGTGMFGGAQNQQKPATSMFGNTGTATTGGAFGSSFGNTQAQTGTGGLFGGAQAQQAKPGIFGTSTTSTGGLFGQPAANQTAGSSLFGGNQSQQQQPAGASIFGGSQPAQQQPQQPVPGSFQASFNDPNPYGSQSIFSGLPSPIVSTPGPLATPLSSSMKQKQRTPLPVYKITPNAANRLITPPKRPGYGFSYSTYGSPSSTASTPGAGFSSSLLGGGGGGSLRGSISGSLGRSFSKSYSTSNLRKSFIPDEDSVHSPGALLPTSARSNGGSLKRLTIDRSLRNDLFSRPASTSPAPIANGDDFHSADKLKKKVSFDSAPSGGEIVPVEAKSPEPTAEELGFLRSTRKSGTLDGIDGGLERPEMESTRRDLAVVPENAEPSPDGTSAKRSSFIPGGDPKPGDYWMSPSHAELAKLSRDQLKKVVDFTVGRQNCGEVTFNGPVDLTTVDLDNIFGGIVDIGVRKITVYPDESLKPPMGKGLNVPSTLRIQNSWPRGRDRKNPLPITSGPLFDKHVERLRKVTDTEFVDYETDTGTWVFNVPHFTTYGLDYDEDEGESLEQSTLGAGPDDNRTPKAHHDHPANFEQSATFSIDESFVGSMAGVDDDTFDFKKRKIVPGSFGSQAMQAHDEEMESEGDTESFLEEGSAGSTTEHDDDYVTESQRSGDSTVGSDEDQAMDMAGSFPNLHRTVEQDDAQSIDSDLDTTHPFSKPFDTPGKPRLDLSGDWAEQLQRTISPRKQNRDALREIQANAFTDRPLLNDGSPVQKTAVSPKKNFTTSIDLMNSLFQQPQRKQNVPATQKAQPKGFEWPYNKQPKTFAGDSTQMDQNDAAFHNSFKPHWGPMDSIVCARNDITGPLSESNQRWKERLSVFSEGRDVTVLQYSQSRTSNALLEVQKKQSTIQRVDGTPRVRLAKADLRQFALGPAQDEEQLIWQLANVLFNDDIEDDISAGVPPQLRSKFAHRIKKDRLTRLWESVIRGKHAHTLDAIRSPEERAVHLLSSHRVDEACKTLVDSQNLHLATVVAQIGRDATSRSDIASQIDVWRQNNVLSEMTEPVRALYELVAGNGLRSEGKSGGALEDRTSSFTFSERFELDWFQAFGLRLWYGTTEDEPIEAAVSKFLDDLTTGLEPAFPYPSHHAHTRASLQPGTDTLGRESPLWVLLKAYAAASGRANVPPVQLPAALLPESVSGDRLANRLSFQLHHVLAAVIGQNEAVQIDQTQVDRLVWDYASEIVADGELASSLFVLLHLSQAEDRKRAVQDVLARFGATLPNPTAEDGSTVDPTWLNLTVELQLPEAWIWVAKALHAHDRGDAAREVDCLIRGKYWNDAHATFCRVVGPTAIVSQDYHTLEQLVSGFGDGPERKMRGWASGGGIYEDFLRLAIAPRGRRDPTRLSRLVNALVDMGERTRNTKGMDGLLESVAFKEMSRAVAGWITHEDVHSVESSAVLGLPLNGDARVLQTAEMSRRYYGPLLISSRFSSAPSTIPSSTPQDHRYRRSWIKRVRMDSTGRLRWDVGVHPRYTPGNVHVSRRPLPSAYSRNRVIPLETIPSHSNNIQPSNINNQPSQTSAASDGDHLDIGAQLEMTEATPDNRPAHSAFGKYQKIFIVVMVTLASFFSPLSGQIYYPVMSTLVKNYHLTTALVNLTITTYMILQGLAPSFMGTFADNGGRRPAYIVAFAIYTVANIGLALQNSFAALLVLRCVQSAGSSGTVAFGYGVIADIATPAERGKYIGPMSAGVMVAPALGPVIGGLLSKFLGWRSVFWFLVIVSGGYLIVYMIAMPETARAIVGNGSSPPKEYWRMSLIQYLSSRCYGQTAANETSQEESEHQPRSSKLKFPNPLASFAILLEKDALIIISYVGLVMFGNIALLTSTPNLFPRLYGFNELQVGLCFLPLGVSACTSAVLNGKLVDYNYKRIANKLNFPIDRKKGDDLRNYPIERARLQCVFPLMAVGCAAFIPYGWTLQQHTSLAAPLVLQFIIGFCFIASLNTLNTLLVDLFPDRAATAAAACNLVRCWLGAVGAAVIDQMLSGMGWGWTFFFLGLCMAVAMGLLWVELMYGMRWRQTRLDVIERKKAQRAEQATDTEAQLGVKSDAGENKDVEVNGSAK</sequence>
<dbReference type="Pfam" id="PF12110">
    <property type="entry name" value="Nup96"/>
    <property type="match status" value="1"/>
</dbReference>
<dbReference type="CDD" id="cd17323">
    <property type="entry name" value="MFS_Tpo1_MDR_like"/>
    <property type="match status" value="1"/>
</dbReference>
<evidence type="ECO:0000256" key="1">
    <source>
        <dbReference type="ARBA" id="ARBA00004141"/>
    </source>
</evidence>
<feature type="compositionally biased region" description="Low complexity" evidence="14">
    <location>
        <begin position="446"/>
        <end position="476"/>
    </location>
</feature>
<evidence type="ECO:0000256" key="5">
    <source>
        <dbReference type="ARBA" id="ARBA00022692"/>
    </source>
</evidence>
<dbReference type="GO" id="GO:0022857">
    <property type="term" value="F:transmembrane transporter activity"/>
    <property type="evidence" value="ECO:0007669"/>
    <property type="project" value="InterPro"/>
</dbReference>
<gene>
    <name evidence="18" type="ORF">PEBR_05049</name>
</gene>
<feature type="region of interest" description="Disordered" evidence="14">
    <location>
        <begin position="1245"/>
        <end position="1274"/>
    </location>
</feature>
<comment type="similarity">
    <text evidence="3">Belongs to the nucleoporin GLFG family.</text>
</comment>
<dbReference type="InterPro" id="IPR011701">
    <property type="entry name" value="MFS"/>
</dbReference>
<evidence type="ECO:0000256" key="7">
    <source>
        <dbReference type="ARBA" id="ARBA00022816"/>
    </source>
</evidence>
<feature type="region of interest" description="Disordered" evidence="14">
    <location>
        <begin position="1174"/>
        <end position="1232"/>
    </location>
</feature>
<dbReference type="InterPro" id="IPR020846">
    <property type="entry name" value="MFS_dom"/>
</dbReference>
<feature type="region of interest" description="Disordered" evidence="14">
    <location>
        <begin position="446"/>
        <end position="697"/>
    </location>
</feature>
<dbReference type="PROSITE" id="PS50850">
    <property type="entry name" value="MFS"/>
    <property type="match status" value="1"/>
</dbReference>
<dbReference type="InterPro" id="IPR021967">
    <property type="entry name" value="Nup98_C"/>
</dbReference>
<evidence type="ECO:0000256" key="13">
    <source>
        <dbReference type="ARBA" id="ARBA00023242"/>
    </source>
</evidence>
<feature type="domain" description="Major facilitator superfamily (MFS) profile" evidence="16">
    <location>
        <begin position="2158"/>
        <end position="2611"/>
    </location>
</feature>
<keyword evidence="9 15" id="KW-1133">Transmembrane helix</keyword>
<feature type="transmembrane region" description="Helical" evidence="15">
    <location>
        <begin position="2288"/>
        <end position="2307"/>
    </location>
</feature>
<evidence type="ECO:0000256" key="2">
    <source>
        <dbReference type="ARBA" id="ARBA00004567"/>
    </source>
</evidence>
<dbReference type="FunFam" id="1.25.40.690:FF:000003">
    <property type="entry name" value="Nucleoporin SONB, putative"/>
    <property type="match status" value="1"/>
</dbReference>
<feature type="transmembrane region" description="Helical" evidence="15">
    <location>
        <begin position="2494"/>
        <end position="2513"/>
    </location>
</feature>
<feature type="transmembrane region" description="Helical" evidence="15">
    <location>
        <begin position="2224"/>
        <end position="2251"/>
    </location>
</feature>
<evidence type="ECO:0000313" key="19">
    <source>
        <dbReference type="Proteomes" id="UP000190744"/>
    </source>
</evidence>
<keyword evidence="7" id="KW-0509">mRNA transport</keyword>
<feature type="transmembrane region" description="Helical" evidence="15">
    <location>
        <begin position="2156"/>
        <end position="2177"/>
    </location>
</feature>
<feature type="compositionally biased region" description="Basic and acidic residues" evidence="14">
    <location>
        <begin position="913"/>
        <end position="926"/>
    </location>
</feature>
<dbReference type="GO" id="GO:0051028">
    <property type="term" value="P:mRNA transport"/>
    <property type="evidence" value="ECO:0007669"/>
    <property type="project" value="UniProtKB-KW"/>
</dbReference>
<feature type="compositionally biased region" description="Low complexity" evidence="14">
    <location>
        <begin position="662"/>
        <end position="673"/>
    </location>
</feature>
<keyword evidence="6" id="KW-0677">Repeat</keyword>
<feature type="compositionally biased region" description="Acidic residues" evidence="14">
    <location>
        <begin position="1183"/>
        <end position="1195"/>
    </location>
</feature>
<dbReference type="Gene3D" id="1.25.40.690">
    <property type="match status" value="1"/>
</dbReference>
<evidence type="ECO:0000256" key="9">
    <source>
        <dbReference type="ARBA" id="ARBA00022989"/>
    </source>
</evidence>
<evidence type="ECO:0000256" key="14">
    <source>
        <dbReference type="SAM" id="MobiDB-lite"/>
    </source>
</evidence>
<keyword evidence="10" id="KW-0811">Translocation</keyword>
<dbReference type="GO" id="GO:0005886">
    <property type="term" value="C:plasma membrane"/>
    <property type="evidence" value="ECO:0007669"/>
    <property type="project" value="TreeGrafter"/>
</dbReference>
<dbReference type="PANTHER" id="PTHR23502">
    <property type="entry name" value="MAJOR FACILITATOR SUPERFAMILY"/>
    <property type="match status" value="1"/>
</dbReference>
<feature type="compositionally biased region" description="Acidic residues" evidence="14">
    <location>
        <begin position="1245"/>
        <end position="1255"/>
    </location>
</feature>
<dbReference type="Pfam" id="PF07690">
    <property type="entry name" value="MFS_1"/>
    <property type="match status" value="1"/>
</dbReference>
<dbReference type="Gene3D" id="1.20.1720.10">
    <property type="entry name" value="Multidrug resistance protein D"/>
    <property type="match status" value="1"/>
</dbReference>
<feature type="region of interest" description="Disordered" evidence="14">
    <location>
        <begin position="1341"/>
        <end position="1365"/>
    </location>
</feature>
<dbReference type="Pfam" id="PF13634">
    <property type="entry name" value="Nucleoporin_FG"/>
    <property type="match status" value="4"/>
</dbReference>
<feature type="transmembrane region" description="Helical" evidence="15">
    <location>
        <begin position="2437"/>
        <end position="2457"/>
    </location>
</feature>
<dbReference type="FunFam" id="3.30.1610.10:FF:000003">
    <property type="entry name" value="Nucleoporin SONB, putative"/>
    <property type="match status" value="1"/>
</dbReference>
<dbReference type="Gene3D" id="1.10.10.2360">
    <property type="match status" value="1"/>
</dbReference>
<feature type="transmembrane region" description="Helical" evidence="15">
    <location>
        <begin position="2403"/>
        <end position="2425"/>
    </location>
</feature>
<feature type="compositionally biased region" description="Polar residues" evidence="14">
    <location>
        <begin position="564"/>
        <end position="575"/>
    </location>
</feature>
<name>A0A1S9RXP1_PENBI</name>
<dbReference type="InterPro" id="IPR025574">
    <property type="entry name" value="Nucleoporin_FG_rpt"/>
</dbReference>
<feature type="compositionally biased region" description="Polar residues" evidence="14">
    <location>
        <begin position="632"/>
        <end position="653"/>
    </location>
</feature>
<dbReference type="FunFam" id="1.10.10.2360:FF:000001">
    <property type="entry name" value="Nuclear pore complex protein Nup98-Nup96"/>
    <property type="match status" value="1"/>
</dbReference>
<keyword evidence="11" id="KW-0906">Nuclear pore complex</keyword>
<dbReference type="InterPro" id="IPR007230">
    <property type="entry name" value="Nup98_auto-Pept-S59_dom"/>
</dbReference>
<feature type="region of interest" description="Disordered" evidence="14">
    <location>
        <begin position="2627"/>
        <end position="2658"/>
    </location>
</feature>
<evidence type="ECO:0000256" key="4">
    <source>
        <dbReference type="ARBA" id="ARBA00022448"/>
    </source>
</evidence>
<dbReference type="PANTHER" id="PTHR23502:SF150">
    <property type="entry name" value="MAJOR FACILITATOR SUPERFAMILY (MFS) PROFILE DOMAIN-CONTAINING PROTEIN-RELATED"/>
    <property type="match status" value="1"/>
</dbReference>
<dbReference type="PROSITE" id="PS51434">
    <property type="entry name" value="NUP_C"/>
    <property type="match status" value="1"/>
</dbReference>
<evidence type="ECO:0000256" key="11">
    <source>
        <dbReference type="ARBA" id="ARBA00023132"/>
    </source>
</evidence>
<evidence type="ECO:0000256" key="12">
    <source>
        <dbReference type="ARBA" id="ARBA00023136"/>
    </source>
</evidence>
<feature type="transmembrane region" description="Helical" evidence="15">
    <location>
        <begin position="2582"/>
        <end position="2605"/>
    </location>
</feature>
<evidence type="ECO:0000256" key="6">
    <source>
        <dbReference type="ARBA" id="ARBA00022737"/>
    </source>
</evidence>
<keyword evidence="5 15" id="KW-0812">Transmembrane</keyword>
<proteinExistence type="inferred from homology"/>
<feature type="compositionally biased region" description="Low complexity" evidence="14">
    <location>
        <begin position="606"/>
        <end position="625"/>
    </location>
</feature>
<feature type="compositionally biased region" description="Polar residues" evidence="14">
    <location>
        <begin position="1341"/>
        <end position="1354"/>
    </location>
</feature>
<feature type="compositionally biased region" description="Low complexity" evidence="14">
    <location>
        <begin position="2101"/>
        <end position="2120"/>
    </location>
</feature>
<comment type="subcellular location">
    <subcellularLocation>
        <location evidence="1">Membrane</location>
        <topology evidence="1">Multi-pass membrane protein</topology>
    </subcellularLocation>
    <subcellularLocation>
        <location evidence="2">Nucleus</location>
        <location evidence="2">Nuclear pore complex</location>
    </subcellularLocation>
</comment>
<dbReference type="InterPro" id="IPR036903">
    <property type="entry name" value="Nup98_auto-Pept-S59_dom_sf"/>
</dbReference>